<dbReference type="InterPro" id="IPR000183">
    <property type="entry name" value="Orn/DAP/Arg_de-COase"/>
</dbReference>
<evidence type="ECO:0000259" key="9">
    <source>
        <dbReference type="Pfam" id="PF00278"/>
    </source>
</evidence>
<dbReference type="RefSeq" id="WP_106776929.1">
    <property type="nucleotide sequence ID" value="NZ_JBGGGQ010000006.1"/>
</dbReference>
<keyword evidence="5" id="KW-0028">Amino-acid biosynthesis</keyword>
<dbReference type="OrthoDB" id="9802241at2"/>
<feature type="binding site" evidence="5">
    <location>
        <position position="390"/>
    </location>
    <ligand>
        <name>pyridoxal 5'-phosphate</name>
        <dbReference type="ChEBI" id="CHEBI:597326"/>
    </ligand>
</feature>
<dbReference type="EMBL" id="JYGE01000005">
    <property type="protein sequence ID" value="PSJ31197.1"/>
    <property type="molecule type" value="Genomic_DNA"/>
</dbReference>
<feature type="modified residue" description="N6-(pyridoxal phosphate)lysine" evidence="5 7">
    <location>
        <position position="66"/>
    </location>
</feature>
<evidence type="ECO:0000259" key="10">
    <source>
        <dbReference type="Pfam" id="PF02784"/>
    </source>
</evidence>
<keyword evidence="12" id="KW-1185">Reference proteome</keyword>
<feature type="binding site" evidence="5">
    <location>
        <position position="330"/>
    </location>
    <ligand>
        <name>substrate</name>
    </ligand>
</feature>
<dbReference type="EC" id="4.1.1.20" evidence="5 6"/>
<feature type="active site" description="Proton donor" evidence="7">
    <location>
        <position position="361"/>
    </location>
</feature>
<evidence type="ECO:0000256" key="7">
    <source>
        <dbReference type="PIRSR" id="PIRSR600183-50"/>
    </source>
</evidence>
<organism evidence="11 12">
    <name type="scientific">Peptostreptococcus russellii</name>
    <dbReference type="NCBI Taxonomy" id="215200"/>
    <lineage>
        <taxon>Bacteria</taxon>
        <taxon>Bacillati</taxon>
        <taxon>Bacillota</taxon>
        <taxon>Clostridia</taxon>
        <taxon>Peptostreptococcales</taxon>
        <taxon>Peptostreptococcaceae</taxon>
        <taxon>Peptostreptococcus</taxon>
    </lineage>
</organism>
<dbReference type="SUPFAM" id="SSF50621">
    <property type="entry name" value="Alanine racemase C-terminal domain-like"/>
    <property type="match status" value="1"/>
</dbReference>
<evidence type="ECO:0000256" key="6">
    <source>
        <dbReference type="NCBIfam" id="TIGR01048"/>
    </source>
</evidence>
<feature type="binding site" evidence="5">
    <location>
        <begin position="290"/>
        <end position="293"/>
    </location>
    <ligand>
        <name>pyridoxal 5'-phosphate</name>
        <dbReference type="ChEBI" id="CHEBI:597326"/>
    </ligand>
</feature>
<evidence type="ECO:0000256" key="1">
    <source>
        <dbReference type="ARBA" id="ARBA00001933"/>
    </source>
</evidence>
<protein>
    <recommendedName>
        <fullName evidence="5 6">Diaminopimelate decarboxylase</fullName>
        <shortName evidence="5">DAP decarboxylase</shortName>
        <shortName evidence="5">DAPDC</shortName>
        <ecNumber evidence="5 6">4.1.1.20</ecNumber>
    </recommendedName>
</protein>
<dbReference type="Proteomes" id="UP000241434">
    <property type="component" value="Unassembled WGS sequence"/>
</dbReference>
<dbReference type="FunFam" id="3.20.20.10:FF:000003">
    <property type="entry name" value="Diaminopimelate decarboxylase"/>
    <property type="match status" value="1"/>
</dbReference>
<accession>A0A2P7PZQ1</accession>
<evidence type="ECO:0000313" key="12">
    <source>
        <dbReference type="Proteomes" id="UP000241434"/>
    </source>
</evidence>
<keyword evidence="3 5" id="KW-0663">Pyridoxal phosphate</keyword>
<comment type="similarity">
    <text evidence="5">Belongs to the Orn/Lys/Arg decarboxylase class-II family. LysA subfamily.</text>
</comment>
<feature type="domain" description="Orn/DAP/Arg decarboxylase 2 C-terminal" evidence="9">
    <location>
        <begin position="35"/>
        <end position="388"/>
    </location>
</feature>
<feature type="binding site" evidence="5">
    <location>
        <position position="293"/>
    </location>
    <ligand>
        <name>substrate</name>
    </ligand>
</feature>
<dbReference type="GO" id="GO:0009089">
    <property type="term" value="P:lysine biosynthetic process via diaminopimelate"/>
    <property type="evidence" value="ECO:0007669"/>
    <property type="project" value="UniProtKB-UniRule"/>
</dbReference>
<evidence type="ECO:0000256" key="3">
    <source>
        <dbReference type="ARBA" id="ARBA00022898"/>
    </source>
</evidence>
<dbReference type="Pfam" id="PF02784">
    <property type="entry name" value="Orn_Arg_deC_N"/>
    <property type="match status" value="1"/>
</dbReference>
<feature type="domain" description="Orn/DAP/Arg decarboxylase 2 N-terminal" evidence="10">
    <location>
        <begin position="40"/>
        <end position="296"/>
    </location>
</feature>
<evidence type="ECO:0000256" key="5">
    <source>
        <dbReference type="HAMAP-Rule" id="MF_02120"/>
    </source>
</evidence>
<dbReference type="SUPFAM" id="SSF51419">
    <property type="entry name" value="PLP-binding barrel"/>
    <property type="match status" value="1"/>
</dbReference>
<comment type="pathway">
    <text evidence="5 8">Amino-acid biosynthesis; L-lysine biosynthesis via DAP pathway; L-lysine from DL-2,6-diaminopimelate: step 1/1.</text>
</comment>
<comment type="subunit">
    <text evidence="5">Homodimer.</text>
</comment>
<evidence type="ECO:0000256" key="8">
    <source>
        <dbReference type="RuleBase" id="RU003738"/>
    </source>
</evidence>
<feature type="binding site" evidence="5">
    <location>
        <position position="390"/>
    </location>
    <ligand>
        <name>substrate</name>
    </ligand>
</feature>
<evidence type="ECO:0000256" key="2">
    <source>
        <dbReference type="ARBA" id="ARBA00022793"/>
    </source>
</evidence>
<dbReference type="PANTHER" id="PTHR43727">
    <property type="entry name" value="DIAMINOPIMELATE DECARBOXYLASE"/>
    <property type="match status" value="1"/>
</dbReference>
<keyword evidence="2 5" id="KW-0210">Decarboxylase</keyword>
<evidence type="ECO:0000313" key="11">
    <source>
        <dbReference type="EMBL" id="PSJ31197.1"/>
    </source>
</evidence>
<keyword evidence="4 5" id="KW-0456">Lyase</keyword>
<feature type="binding site" evidence="5">
    <location>
        <position position="362"/>
    </location>
    <ligand>
        <name>substrate</name>
    </ligand>
</feature>
<proteinExistence type="inferred from homology"/>
<dbReference type="InterPro" id="IPR029066">
    <property type="entry name" value="PLP-binding_barrel"/>
</dbReference>
<keyword evidence="5 8" id="KW-0457">Lysine biosynthesis</keyword>
<dbReference type="InterPro" id="IPR022644">
    <property type="entry name" value="De-COase2_N"/>
</dbReference>
<comment type="cofactor">
    <cofactor evidence="1 5 7 8">
        <name>pyridoxal 5'-phosphate</name>
        <dbReference type="ChEBI" id="CHEBI:597326"/>
    </cofactor>
</comment>
<comment type="function">
    <text evidence="5">Specifically catalyzes the decarboxylation of meso-diaminopimelate (meso-DAP) to L-lysine.</text>
</comment>
<dbReference type="AlphaFoldDB" id="A0A2P7PZQ1"/>
<dbReference type="PRINTS" id="PR01179">
    <property type="entry name" value="ODADCRBXLASE"/>
</dbReference>
<dbReference type="PANTHER" id="PTHR43727:SF2">
    <property type="entry name" value="GROUP IV DECARBOXYLASE"/>
    <property type="match status" value="1"/>
</dbReference>
<dbReference type="Pfam" id="PF00278">
    <property type="entry name" value="Orn_DAP_Arg_deC"/>
    <property type="match status" value="1"/>
</dbReference>
<comment type="caution">
    <text evidence="11">The sequence shown here is derived from an EMBL/GenBank/DDBJ whole genome shotgun (WGS) entry which is preliminary data.</text>
</comment>
<feature type="binding site" evidence="5">
    <location>
        <position position="248"/>
    </location>
    <ligand>
        <name>pyridoxal 5'-phosphate</name>
        <dbReference type="ChEBI" id="CHEBI:597326"/>
    </ligand>
</feature>
<dbReference type="InterPro" id="IPR009006">
    <property type="entry name" value="Ala_racemase/Decarboxylase_C"/>
</dbReference>
<sequence length="431" mass="47682">MQLHGTAKIGSDGHLNIGGVDCISLVEKYSTPLFVYDEELIRKQCRRFHSILENSGLDYHISYASKAFICKYLLKIMSEENMGLDVVSAGELYNAIAADFDPKKIHFHGNNKTEDEILMALNENIGCFVIDSFDEIERLNTLAKKMSKTPNCLLRVTPGVEAHTHDFITTGNTDSKFGLNIDNGQAFDAIEKILGKDNLNLLGVHFHIGSQIFGTEGTRAAIEKVFAWFSKIKVELNFTPSVLNIGGGFGIRYTEEDISYPIETALEEIIDRLKSSSLKHSIDIPQLWLEPGRSIIGESGSTLYTVGTIKDIPNVRKYVSIDGGMSDHIRTALYDAKYEVALANKMSDENTDLVTIAGKCCESGDMIAYDVKIPSVSIGDIAVVSCTGAYHYSMASNYNQMTKPAVVFVNKGLDHLAIRRESLDDLIKNQL</sequence>
<dbReference type="GO" id="GO:0030170">
    <property type="term" value="F:pyridoxal phosphate binding"/>
    <property type="evidence" value="ECO:0007669"/>
    <property type="project" value="UniProtKB-UniRule"/>
</dbReference>
<dbReference type="InterPro" id="IPR002986">
    <property type="entry name" value="DAP_deCOOHase_LysA"/>
</dbReference>
<dbReference type="PRINTS" id="PR01181">
    <property type="entry name" value="DAPDCRBXLASE"/>
</dbReference>
<name>A0A2P7PZQ1_9FIRM</name>
<feature type="binding site" evidence="5">
    <location>
        <position position="334"/>
    </location>
    <ligand>
        <name>substrate</name>
    </ligand>
</feature>
<dbReference type="GO" id="GO:0008836">
    <property type="term" value="F:diaminopimelate decarboxylase activity"/>
    <property type="evidence" value="ECO:0007669"/>
    <property type="project" value="UniProtKB-UniRule"/>
</dbReference>
<dbReference type="InterPro" id="IPR022643">
    <property type="entry name" value="De-COase2_C"/>
</dbReference>
<dbReference type="Gene3D" id="3.20.20.10">
    <property type="entry name" value="Alanine racemase"/>
    <property type="match status" value="1"/>
</dbReference>
<dbReference type="NCBIfam" id="TIGR01048">
    <property type="entry name" value="lysA"/>
    <property type="match status" value="1"/>
</dbReference>
<reference evidence="11" key="1">
    <citation type="thesis" date="2015" institute="Rutgers" country="The State University of New Jersey, 14 College Farm Rd., New Brunswick, NJ, USA">
        <title>Ammonia toxicity in bacteria and its implications for treatment of and resource recovery from highly nitrogenous organic wastes.</title>
        <authorList>
            <person name="Luther A.K."/>
        </authorList>
    </citation>
    <scope>NUCLEOTIDE SEQUENCE</scope>
    <source>
        <strain evidence="11">RT-10B</strain>
    </source>
</reference>
<comment type="catalytic activity">
    <reaction evidence="5 8">
        <text>meso-2,6-diaminopimelate + H(+) = L-lysine + CO2</text>
        <dbReference type="Rhea" id="RHEA:15101"/>
        <dbReference type="ChEBI" id="CHEBI:15378"/>
        <dbReference type="ChEBI" id="CHEBI:16526"/>
        <dbReference type="ChEBI" id="CHEBI:32551"/>
        <dbReference type="ChEBI" id="CHEBI:57791"/>
        <dbReference type="EC" id="4.1.1.20"/>
    </reaction>
</comment>
<evidence type="ECO:0000256" key="4">
    <source>
        <dbReference type="ARBA" id="ARBA00023239"/>
    </source>
</evidence>
<dbReference type="UniPathway" id="UPA00034">
    <property type="reaction ID" value="UER00027"/>
</dbReference>
<dbReference type="CDD" id="cd06828">
    <property type="entry name" value="PLPDE_III_DapDC"/>
    <property type="match status" value="1"/>
</dbReference>
<gene>
    <name evidence="5" type="primary">lysA</name>
    <name evidence="11" type="ORF">UF10_06015</name>
</gene>
<dbReference type="Gene3D" id="2.40.37.10">
    <property type="entry name" value="Lyase, Ornithine Decarboxylase, Chain A, domain 1"/>
    <property type="match status" value="1"/>
</dbReference>
<dbReference type="HAMAP" id="MF_02120">
    <property type="entry name" value="LysA"/>
    <property type="match status" value="1"/>
</dbReference>